<feature type="compositionally biased region" description="Basic residues" evidence="1">
    <location>
        <begin position="922"/>
        <end position="934"/>
    </location>
</feature>
<accession>A0AAG5D0S0</accession>
<feature type="compositionally biased region" description="Polar residues" evidence="1">
    <location>
        <begin position="673"/>
        <end position="689"/>
    </location>
</feature>
<feature type="region of interest" description="Disordered" evidence="1">
    <location>
        <begin position="129"/>
        <end position="208"/>
    </location>
</feature>
<feature type="transmembrane region" description="Helical" evidence="2">
    <location>
        <begin position="218"/>
        <end position="243"/>
    </location>
</feature>
<evidence type="ECO:0000313" key="3">
    <source>
        <dbReference type="EnsemblMetazoa" id="ENSAATROPP004530"/>
    </source>
</evidence>
<evidence type="ECO:0000256" key="1">
    <source>
        <dbReference type="SAM" id="MobiDB-lite"/>
    </source>
</evidence>
<proteinExistence type="predicted"/>
<feature type="compositionally biased region" description="Polar residues" evidence="1">
    <location>
        <begin position="778"/>
        <end position="787"/>
    </location>
</feature>
<feature type="compositionally biased region" description="Low complexity" evidence="1">
    <location>
        <begin position="935"/>
        <end position="945"/>
    </location>
</feature>
<feature type="transmembrane region" description="Helical" evidence="2">
    <location>
        <begin position="371"/>
        <end position="394"/>
    </location>
</feature>
<reference evidence="3" key="1">
    <citation type="submission" date="2024-04" db="UniProtKB">
        <authorList>
            <consortium name="EnsemblMetazoa"/>
        </authorList>
    </citation>
    <scope>IDENTIFICATION</scope>
    <source>
        <strain evidence="3">EBRO</strain>
    </source>
</reference>
<feature type="compositionally biased region" description="Pro residues" evidence="1">
    <location>
        <begin position="1139"/>
        <end position="1150"/>
    </location>
</feature>
<dbReference type="PANTHER" id="PTHR39952">
    <property type="entry name" value="FI02073P"/>
    <property type="match status" value="1"/>
</dbReference>
<feature type="compositionally biased region" description="Polar residues" evidence="1">
    <location>
        <begin position="523"/>
        <end position="543"/>
    </location>
</feature>
<feature type="compositionally biased region" description="Low complexity" evidence="1">
    <location>
        <begin position="705"/>
        <end position="716"/>
    </location>
</feature>
<feature type="region of interest" description="Disordered" evidence="1">
    <location>
        <begin position="523"/>
        <end position="553"/>
    </location>
</feature>
<feature type="region of interest" description="Disordered" evidence="1">
    <location>
        <begin position="62"/>
        <end position="115"/>
    </location>
</feature>
<sequence length="1284" mass="136596">MTNLINDLPQQQQQSQPQPVAEARQGQQHRYHLHHDPAYNITTAEGELDYNSDNSIAVLHQHHHHLHQQHHQQQQQQHHHHRYMPSSSSSCDNTKQPTRLGGGSSSAGGSCDENTPSVLDINLDTKKISLSHHNGSRRNSPARFGDERKYGNHHHNHHHHHHIEVYSDGVTTGLDGSKLEEEISEDDRGPPLPPRPAPRARTLQRMDTAPTSSGVRKYVIWCLICGGISSLLGVLFLGIYFLLRSYTSTVGYFETVPTFVPATLLMLTGICIMSLARRRNRYSYLIKLSGACGLASALTCALVTVTTTVLHMSRLQVLRECEYTQKTRTCTCYSVTADKQTEGVDDSVRFVFDSTSDCGVVHGALYSCLRAVFGLSVAGVLVAVFSCMLVYQLLSHERKKMYWEQLELRCRSLYAGQQGPASVLPSGPGILGGSGGVGGAGVSVGGRAGNCRCCEQCHAHRNVLPTAYPWEGDGRFWAPGQAGNFYSPNPGGDETGTGGGRLNTSGRRMPGWSWPRMPWQRNDASQRLSPHSPDSQYGFSNRSGMPMPMGGGGGGAGGPGGVVGALLGDGSVQPRYNVIDQQYGIWGPPPPYSDPNSPARRGRYQYIHPSQCGPPLIDANGIPSGAGSMVGPNGLPSNGGPGIAILECHQHSVMGVDVHGIPQQYLSGPTGPPSNLSSSGHQPPSNYSRGTGCGGGGGTGGSVSGPGSSSGCTNGVGNVGGGKRQQTGTGYGKMQSQTKDNYENTPSDSDGPGRDRFSNTLPLRKAKKRVEAGAKSIGPNNGQHQPASRVNVQNVFGASQGAMHSQQHAPASLETSENEYNEPNLANVNGGTAGESCGQSGLTQGHVAAGVLVHPPKNRRLKATPGGIENSGFQTVESLEAEAALSGKLLEPTESEVYFADVSSCCNMSVKNDNYYEDAGQRRKKDKQVLHQHQHQNQQQQLQQDQADEYIAQRFGKREPSVRSRLPFPQSSLPLGHDPSGSYGNGVGGGGGVDKPPVMPRSSLLPKDISRQSMCSVDSGEKTDYTDLSPATPSTNNFPSLAAASGSGNKSHQPQTVGGLDGQPLSGVAANVARPDHDGGPGGCNFIASYPYSSNEQSQEAHRRSTKNLHDIFLAPDSQYEVMKELHRFKTTPLTLTPFEPPSASPPPSSPRQDMPVPFPPASFGSGAPPAGTTATTTTAPSATTKPKSPKNLNITPIKRQSLGTNISSIIQNLSGNDVGLLYPEGRHYNVVQTGAMDGGPPSGSGQGNPPRPDINDSVSSNEDNEEPIDGGGSGDRCSVDRRL</sequence>
<protein>
    <submittedName>
        <fullName evidence="3">Uncharacterized protein</fullName>
    </submittedName>
</protein>
<evidence type="ECO:0000256" key="2">
    <source>
        <dbReference type="SAM" id="Phobius"/>
    </source>
</evidence>
<feature type="region of interest" description="Disordered" evidence="1">
    <location>
        <begin position="661"/>
        <end position="787"/>
    </location>
</feature>
<feature type="compositionally biased region" description="Basic and acidic residues" evidence="1">
    <location>
        <begin position="177"/>
        <end position="189"/>
    </location>
</feature>
<feature type="compositionally biased region" description="Polar residues" evidence="1">
    <location>
        <begin position="800"/>
        <end position="815"/>
    </location>
</feature>
<dbReference type="EnsemblMetazoa" id="ENSAATROPT004727">
    <property type="protein sequence ID" value="ENSAATROPP004530"/>
    <property type="gene ID" value="ENSAATROPG003764"/>
</dbReference>
<feature type="compositionally biased region" description="Low complexity" evidence="1">
    <location>
        <begin position="9"/>
        <end position="19"/>
    </location>
</feature>
<feature type="compositionally biased region" description="Gly residues" evidence="1">
    <location>
        <begin position="983"/>
        <end position="993"/>
    </location>
</feature>
<feature type="transmembrane region" description="Helical" evidence="2">
    <location>
        <begin position="255"/>
        <end position="276"/>
    </location>
</feature>
<feature type="region of interest" description="Disordered" evidence="1">
    <location>
        <begin position="1133"/>
        <end position="1197"/>
    </location>
</feature>
<keyword evidence="2" id="KW-0812">Transmembrane</keyword>
<feature type="compositionally biased region" description="Polar residues" evidence="1">
    <location>
        <begin position="1029"/>
        <end position="1039"/>
    </location>
</feature>
<feature type="compositionally biased region" description="Low complexity" evidence="1">
    <location>
        <begin position="1162"/>
        <end position="1191"/>
    </location>
</feature>
<keyword evidence="2" id="KW-0472">Membrane</keyword>
<name>A0AAG5D0S0_ANOAO</name>
<feature type="region of interest" description="Disordered" evidence="1">
    <location>
        <begin position="1"/>
        <end position="30"/>
    </location>
</feature>
<feature type="region of interest" description="Disordered" evidence="1">
    <location>
        <begin position="919"/>
        <end position="1065"/>
    </location>
</feature>
<feature type="compositionally biased region" description="Gly residues" evidence="1">
    <location>
        <begin position="1237"/>
        <end position="1247"/>
    </location>
</feature>
<feature type="compositionally biased region" description="Gly residues" evidence="1">
    <location>
        <begin position="691"/>
        <end position="704"/>
    </location>
</feature>
<evidence type="ECO:0000313" key="4">
    <source>
        <dbReference type="Proteomes" id="UP000075880"/>
    </source>
</evidence>
<feature type="compositionally biased region" description="Polar residues" evidence="1">
    <location>
        <begin position="85"/>
        <end position="97"/>
    </location>
</feature>
<feature type="region of interest" description="Disordered" evidence="1">
    <location>
        <begin position="1232"/>
        <end position="1284"/>
    </location>
</feature>
<keyword evidence="4" id="KW-1185">Reference proteome</keyword>
<feature type="compositionally biased region" description="Polar residues" evidence="1">
    <location>
        <begin position="724"/>
        <end position="748"/>
    </location>
</feature>
<feature type="compositionally biased region" description="Basic residues" evidence="1">
    <location>
        <begin position="151"/>
        <end position="162"/>
    </location>
</feature>
<keyword evidence="2" id="KW-1133">Transmembrane helix</keyword>
<dbReference type="PANTHER" id="PTHR39952:SF1">
    <property type="match status" value="1"/>
</dbReference>
<feature type="region of interest" description="Disordered" evidence="1">
    <location>
        <begin position="800"/>
        <end position="840"/>
    </location>
</feature>
<feature type="compositionally biased region" description="Polar residues" evidence="1">
    <location>
        <begin position="1046"/>
        <end position="1056"/>
    </location>
</feature>
<organism evidence="3 4">
    <name type="scientific">Anopheles atroparvus</name>
    <name type="common">European mosquito</name>
    <dbReference type="NCBI Taxonomy" id="41427"/>
    <lineage>
        <taxon>Eukaryota</taxon>
        <taxon>Metazoa</taxon>
        <taxon>Ecdysozoa</taxon>
        <taxon>Arthropoda</taxon>
        <taxon>Hexapoda</taxon>
        <taxon>Insecta</taxon>
        <taxon>Pterygota</taxon>
        <taxon>Neoptera</taxon>
        <taxon>Endopterygota</taxon>
        <taxon>Diptera</taxon>
        <taxon>Nematocera</taxon>
        <taxon>Culicoidea</taxon>
        <taxon>Culicidae</taxon>
        <taxon>Anophelinae</taxon>
        <taxon>Anopheles</taxon>
    </lineage>
</organism>
<dbReference type="Proteomes" id="UP000075880">
    <property type="component" value="Unassembled WGS sequence"/>
</dbReference>